<gene>
    <name evidence="3" type="ORF">OBBRIDRAFT_390956</name>
</gene>
<keyword evidence="1" id="KW-1133">Transmembrane helix</keyword>
<evidence type="ECO:0000256" key="1">
    <source>
        <dbReference type="SAM" id="Phobius"/>
    </source>
</evidence>
<dbReference type="EMBL" id="KV722657">
    <property type="protein sequence ID" value="OCH84576.1"/>
    <property type="molecule type" value="Genomic_DNA"/>
</dbReference>
<feature type="transmembrane region" description="Helical" evidence="1">
    <location>
        <begin position="178"/>
        <end position="199"/>
    </location>
</feature>
<feature type="transmembrane region" description="Helical" evidence="1">
    <location>
        <begin position="206"/>
        <end position="229"/>
    </location>
</feature>
<dbReference type="OrthoDB" id="3219854at2759"/>
<protein>
    <recommendedName>
        <fullName evidence="2">DUF6535 domain-containing protein</fullName>
    </recommendedName>
</protein>
<accession>A0A8E2AHH6</accession>
<keyword evidence="4" id="KW-1185">Reference proteome</keyword>
<proteinExistence type="predicted"/>
<keyword evidence="1" id="KW-0472">Membrane</keyword>
<reference evidence="3 4" key="1">
    <citation type="submission" date="2016-07" db="EMBL/GenBank/DDBJ databases">
        <title>Draft genome of the white-rot fungus Obba rivulosa 3A-2.</title>
        <authorList>
            <consortium name="DOE Joint Genome Institute"/>
            <person name="Miettinen O."/>
            <person name="Riley R."/>
            <person name="Acob R."/>
            <person name="Barry K."/>
            <person name="Cullen D."/>
            <person name="De Vries R."/>
            <person name="Hainaut M."/>
            <person name="Hatakka A."/>
            <person name="Henrissat B."/>
            <person name="Hilden K."/>
            <person name="Kuo R."/>
            <person name="Labutti K."/>
            <person name="Lipzen A."/>
            <person name="Makela M.R."/>
            <person name="Sandor L."/>
            <person name="Spatafora J.W."/>
            <person name="Grigoriev I.V."/>
            <person name="Hibbett D.S."/>
        </authorList>
    </citation>
    <scope>NUCLEOTIDE SEQUENCE [LARGE SCALE GENOMIC DNA]</scope>
    <source>
        <strain evidence="3 4">3A-2</strain>
    </source>
</reference>
<dbReference type="Proteomes" id="UP000250043">
    <property type="component" value="Unassembled WGS sequence"/>
</dbReference>
<keyword evidence="1" id="KW-0812">Transmembrane</keyword>
<dbReference type="AlphaFoldDB" id="A0A8E2AHH6"/>
<organism evidence="3 4">
    <name type="scientific">Obba rivulosa</name>
    <dbReference type="NCBI Taxonomy" id="1052685"/>
    <lineage>
        <taxon>Eukaryota</taxon>
        <taxon>Fungi</taxon>
        <taxon>Dikarya</taxon>
        <taxon>Basidiomycota</taxon>
        <taxon>Agaricomycotina</taxon>
        <taxon>Agaricomycetes</taxon>
        <taxon>Polyporales</taxon>
        <taxon>Gelatoporiaceae</taxon>
        <taxon>Obba</taxon>
    </lineage>
</organism>
<name>A0A8E2AHH6_9APHY</name>
<evidence type="ECO:0000259" key="2">
    <source>
        <dbReference type="Pfam" id="PF20153"/>
    </source>
</evidence>
<dbReference type="Pfam" id="PF20153">
    <property type="entry name" value="DUF6535"/>
    <property type="match status" value="1"/>
</dbReference>
<feature type="domain" description="DUF6535" evidence="2">
    <location>
        <begin position="18"/>
        <end position="200"/>
    </location>
</feature>
<sequence>MPNGSPSSGSMDMQTQRWAECIRTARTSDEEVTAAWKDEIDTYLTFAGLFSGVLTAFIVGVYSLPAPNGTPDVNTEILLFLAAQYSAINASTAPQYAKLLSLRTTPSQSPTALTWVSTLWYYSLILSLSAASIGITIRQWLNHFISPLPSEPISGTYVHCLRWYMGIVAWHVPETLSLIPILLLLALILFVVGLVILLWTLNSVVVVSTAPAIAALLCFIAFTTVAPIWKPRCPYKSPQALVAFRVADWAHISWHRLLQHATPAMQFVRTTTGIPISCSLESRTTPTTQTACRDWVAIEQSHVQNFFEEVILSYLRDPNRKDQESSTFWWFQRFIKDMRQPVTYASKGGIGKFTIESSPEIPDRLVCEFVTTCGEWVVRNVPLAHDSLVKLVTLANRCFSQDTSQKMVIGRLMRMILDRKELVLSLISDDWHTSGNTGPPMIDHTFVEYVVQYARLQIPRSPSPYSGISWPKPAPEHVVFAGYACSLAMQLANILPTATLHEHLRQALAEDFRKDLNNWGTTVERTTTEVASMYFEFLETRINGYASMRAVEPEDIQQKMLSDLEEAERSPASARARASRVTAILNGA</sequence>
<feature type="transmembrane region" description="Helical" evidence="1">
    <location>
        <begin position="119"/>
        <end position="141"/>
    </location>
</feature>
<feature type="transmembrane region" description="Helical" evidence="1">
    <location>
        <begin position="43"/>
        <end position="64"/>
    </location>
</feature>
<dbReference type="InterPro" id="IPR045338">
    <property type="entry name" value="DUF6535"/>
</dbReference>
<evidence type="ECO:0000313" key="4">
    <source>
        <dbReference type="Proteomes" id="UP000250043"/>
    </source>
</evidence>
<evidence type="ECO:0000313" key="3">
    <source>
        <dbReference type="EMBL" id="OCH84576.1"/>
    </source>
</evidence>